<protein>
    <submittedName>
        <fullName evidence="3">Uncharacterized protein</fullName>
    </submittedName>
</protein>
<dbReference type="GO" id="GO:0005634">
    <property type="term" value="C:nucleus"/>
    <property type="evidence" value="ECO:0007669"/>
    <property type="project" value="UniProtKB-SubCell"/>
</dbReference>
<feature type="compositionally biased region" description="Basic and acidic residues" evidence="2">
    <location>
        <begin position="182"/>
        <end position="209"/>
    </location>
</feature>
<feature type="compositionally biased region" description="Basic and acidic residues" evidence="2">
    <location>
        <begin position="161"/>
        <end position="175"/>
    </location>
</feature>
<name>A0A4C1XYC5_EUMVA</name>
<feature type="region of interest" description="Disordered" evidence="2">
    <location>
        <begin position="130"/>
        <end position="209"/>
    </location>
</feature>
<dbReference type="SUPFAM" id="SSF46689">
    <property type="entry name" value="Homeodomain-like"/>
    <property type="match status" value="1"/>
</dbReference>
<sequence length="283" mass="32619">MVFCTRITLLQYVQGRVFLRHGRMLRAARVTFPYSKEPYRVHVRRLGPAHCQSTSMQPDSDEERSSPRRNVTNKNAKKVTKQSKKSRSKTPCSKQLIKDVNDNNKHLQTSQAFDTCRFTSISDGSKKSNKLITLTQSEKHISKHTPLDNKSDMKDGKHRQGTRDKAETIKHTDRNHTHKRDKQKDKQKNVAEQKQDDCTKAKQPKCEATETKKLDPIQVKTESSSWTRDEDKTMLQILKGEAGSDQIFGKIREVLPHRSLTDIRERFQHVVSLLQQMAVGEVT</sequence>
<organism evidence="3 4">
    <name type="scientific">Eumeta variegata</name>
    <name type="common">Bagworm moth</name>
    <name type="synonym">Eumeta japonica</name>
    <dbReference type="NCBI Taxonomy" id="151549"/>
    <lineage>
        <taxon>Eukaryota</taxon>
        <taxon>Metazoa</taxon>
        <taxon>Ecdysozoa</taxon>
        <taxon>Arthropoda</taxon>
        <taxon>Hexapoda</taxon>
        <taxon>Insecta</taxon>
        <taxon>Pterygota</taxon>
        <taxon>Neoptera</taxon>
        <taxon>Endopterygota</taxon>
        <taxon>Lepidoptera</taxon>
        <taxon>Glossata</taxon>
        <taxon>Ditrysia</taxon>
        <taxon>Tineoidea</taxon>
        <taxon>Psychidae</taxon>
        <taxon>Oiketicinae</taxon>
        <taxon>Eumeta</taxon>
    </lineage>
</organism>
<feature type="region of interest" description="Disordered" evidence="2">
    <location>
        <begin position="48"/>
        <end position="103"/>
    </location>
</feature>
<feature type="compositionally biased region" description="Basic residues" evidence="2">
    <location>
        <begin position="75"/>
        <end position="88"/>
    </location>
</feature>
<evidence type="ECO:0000313" key="3">
    <source>
        <dbReference type="EMBL" id="GBP68606.1"/>
    </source>
</evidence>
<dbReference type="Gene3D" id="1.10.10.60">
    <property type="entry name" value="Homeodomain-like"/>
    <property type="match status" value="1"/>
</dbReference>
<evidence type="ECO:0000313" key="4">
    <source>
        <dbReference type="Proteomes" id="UP000299102"/>
    </source>
</evidence>
<evidence type="ECO:0000256" key="2">
    <source>
        <dbReference type="SAM" id="MobiDB-lite"/>
    </source>
</evidence>
<dbReference type="EMBL" id="BGZK01001017">
    <property type="protein sequence ID" value="GBP68606.1"/>
    <property type="molecule type" value="Genomic_DNA"/>
</dbReference>
<gene>
    <name evidence="3" type="ORF">EVAR_83694_1</name>
</gene>
<proteinExistence type="predicted"/>
<reference evidence="3 4" key="1">
    <citation type="journal article" date="2019" name="Commun. Biol.">
        <title>The bagworm genome reveals a unique fibroin gene that provides high tensile strength.</title>
        <authorList>
            <person name="Kono N."/>
            <person name="Nakamura H."/>
            <person name="Ohtoshi R."/>
            <person name="Tomita M."/>
            <person name="Numata K."/>
            <person name="Arakawa K."/>
        </authorList>
    </citation>
    <scope>NUCLEOTIDE SEQUENCE [LARGE SCALE GENOMIC DNA]</scope>
</reference>
<dbReference type="OrthoDB" id="6257037at2759"/>
<comment type="caution">
    <text evidence="3">The sequence shown here is derived from an EMBL/GenBank/DDBJ whole genome shotgun (WGS) entry which is preliminary data.</text>
</comment>
<dbReference type="AlphaFoldDB" id="A0A4C1XYC5"/>
<accession>A0A4C1XYC5</accession>
<feature type="compositionally biased region" description="Basic and acidic residues" evidence="2">
    <location>
        <begin position="137"/>
        <end position="155"/>
    </location>
</feature>
<comment type="subcellular location">
    <subcellularLocation>
        <location evidence="1">Nucleus</location>
    </subcellularLocation>
</comment>
<keyword evidence="4" id="KW-1185">Reference proteome</keyword>
<dbReference type="InterPro" id="IPR009057">
    <property type="entry name" value="Homeodomain-like_sf"/>
</dbReference>
<evidence type="ECO:0000256" key="1">
    <source>
        <dbReference type="ARBA" id="ARBA00004123"/>
    </source>
</evidence>
<dbReference type="STRING" id="151549.A0A4C1XYC5"/>
<dbReference type="Proteomes" id="UP000299102">
    <property type="component" value="Unassembled WGS sequence"/>
</dbReference>